<feature type="region of interest" description="Disordered" evidence="1">
    <location>
        <begin position="60"/>
        <end position="89"/>
    </location>
</feature>
<protein>
    <submittedName>
        <fullName evidence="2">Uncharacterized protein</fullName>
    </submittedName>
</protein>
<evidence type="ECO:0000313" key="3">
    <source>
        <dbReference type="Proteomes" id="UP000784919"/>
    </source>
</evidence>
<evidence type="ECO:0000256" key="1">
    <source>
        <dbReference type="SAM" id="MobiDB-lite"/>
    </source>
</evidence>
<evidence type="ECO:0000313" key="2">
    <source>
        <dbReference type="EMBL" id="KAG5978036.1"/>
    </source>
</evidence>
<dbReference type="EMBL" id="SRPS01000004">
    <property type="protein sequence ID" value="KAG5978036.1"/>
    <property type="molecule type" value="Genomic_DNA"/>
</dbReference>
<organism evidence="2 3">
    <name type="scientific">Claviceps arundinis</name>
    <dbReference type="NCBI Taxonomy" id="1623583"/>
    <lineage>
        <taxon>Eukaryota</taxon>
        <taxon>Fungi</taxon>
        <taxon>Dikarya</taxon>
        <taxon>Ascomycota</taxon>
        <taxon>Pezizomycotina</taxon>
        <taxon>Sordariomycetes</taxon>
        <taxon>Hypocreomycetidae</taxon>
        <taxon>Hypocreales</taxon>
        <taxon>Clavicipitaceae</taxon>
        <taxon>Claviceps</taxon>
    </lineage>
</organism>
<name>A0A9P7MZN9_9HYPO</name>
<proteinExistence type="predicted"/>
<dbReference type="Proteomes" id="UP000784919">
    <property type="component" value="Unassembled WGS sequence"/>
</dbReference>
<dbReference type="AlphaFoldDB" id="A0A9P7MZN9"/>
<comment type="caution">
    <text evidence="2">The sequence shown here is derived from an EMBL/GenBank/DDBJ whole genome shotgun (WGS) entry which is preliminary data.</text>
</comment>
<gene>
    <name evidence="2" type="ORF">E4U56_005514</name>
</gene>
<accession>A0A9P7MZN9</accession>
<reference evidence="2" key="1">
    <citation type="journal article" date="2020" name="bioRxiv">
        <title>Whole genome comparisons of ergot fungi reveals the divergence and evolution of species within the genus Claviceps are the result of varying mechanisms driving genome evolution and host range expansion.</title>
        <authorList>
            <person name="Wyka S.A."/>
            <person name="Mondo S.J."/>
            <person name="Liu M."/>
            <person name="Dettman J."/>
            <person name="Nalam V."/>
            <person name="Broders K.D."/>
        </authorList>
    </citation>
    <scope>NUCLEOTIDE SEQUENCE</scope>
    <source>
        <strain evidence="2">CCC 1102</strain>
    </source>
</reference>
<sequence>MRSGVDGEEANGGNDGALDAQYTAAVEKQACAAKHLVDEERIHDVEDELWVVWRAWKRNERPDGGGGGRESAGEGRCVLKTPKRPPRTPPLRVAVEEQRQVASTQLPCESWRRPLLLAGVETRPRLAQCLLVERGAPCVVQPATHRAATPVERWTCGTMQLIRSGSN</sequence>